<accession>A0AAV4YAK7</accession>
<evidence type="ECO:0000313" key="1">
    <source>
        <dbReference type="EMBL" id="GIZ03494.1"/>
    </source>
</evidence>
<keyword evidence="2" id="KW-1185">Reference proteome</keyword>
<protein>
    <submittedName>
        <fullName evidence="1">Uncharacterized protein</fullName>
    </submittedName>
</protein>
<reference evidence="1 2" key="1">
    <citation type="submission" date="2021-06" db="EMBL/GenBank/DDBJ databases">
        <title>Caerostris extrusa draft genome.</title>
        <authorList>
            <person name="Kono N."/>
            <person name="Arakawa K."/>
        </authorList>
    </citation>
    <scope>NUCLEOTIDE SEQUENCE [LARGE SCALE GENOMIC DNA]</scope>
</reference>
<dbReference type="Proteomes" id="UP001054945">
    <property type="component" value="Unassembled WGS sequence"/>
</dbReference>
<comment type="caution">
    <text evidence="1">The sequence shown here is derived from an EMBL/GenBank/DDBJ whole genome shotgun (WGS) entry which is preliminary data.</text>
</comment>
<dbReference type="AlphaFoldDB" id="A0AAV4YAK7"/>
<evidence type="ECO:0000313" key="2">
    <source>
        <dbReference type="Proteomes" id="UP001054945"/>
    </source>
</evidence>
<organism evidence="1 2">
    <name type="scientific">Caerostris extrusa</name>
    <name type="common">Bark spider</name>
    <name type="synonym">Caerostris bankana</name>
    <dbReference type="NCBI Taxonomy" id="172846"/>
    <lineage>
        <taxon>Eukaryota</taxon>
        <taxon>Metazoa</taxon>
        <taxon>Ecdysozoa</taxon>
        <taxon>Arthropoda</taxon>
        <taxon>Chelicerata</taxon>
        <taxon>Arachnida</taxon>
        <taxon>Araneae</taxon>
        <taxon>Araneomorphae</taxon>
        <taxon>Entelegynae</taxon>
        <taxon>Araneoidea</taxon>
        <taxon>Araneidae</taxon>
        <taxon>Caerostris</taxon>
    </lineage>
</organism>
<gene>
    <name evidence="1" type="ORF">CEXT_317331</name>
</gene>
<sequence>MMIEDVNNSLDKIWIEFPTVSVNSSDVPSYDFGPEYHRTVRLYTLFVCSSSLCWETLLWSSNYCPLQEDVFRNQGAFPQLGCSRSIRHFRNNAVSVYMGTDGPTMDRWRRRVQTI</sequence>
<name>A0AAV4YAK7_CAEEX</name>
<proteinExistence type="predicted"/>
<dbReference type="EMBL" id="BPLR01001612">
    <property type="protein sequence ID" value="GIZ03494.1"/>
    <property type="molecule type" value="Genomic_DNA"/>
</dbReference>